<evidence type="ECO:0000313" key="2">
    <source>
        <dbReference type="Proteomes" id="UP000824072"/>
    </source>
</evidence>
<reference evidence="1" key="2">
    <citation type="journal article" date="2021" name="PeerJ">
        <title>Extensive microbial diversity within the chicken gut microbiome revealed by metagenomics and culture.</title>
        <authorList>
            <person name="Gilroy R."/>
            <person name="Ravi A."/>
            <person name="Getino M."/>
            <person name="Pursley I."/>
            <person name="Horton D.L."/>
            <person name="Alikhan N.F."/>
            <person name="Baker D."/>
            <person name="Gharbi K."/>
            <person name="Hall N."/>
            <person name="Watson M."/>
            <person name="Adriaenssens E.M."/>
            <person name="Foster-Nyarko E."/>
            <person name="Jarju S."/>
            <person name="Secka A."/>
            <person name="Antonio M."/>
            <person name="Oren A."/>
            <person name="Chaudhuri R.R."/>
            <person name="La Ragione R."/>
            <person name="Hildebrand F."/>
            <person name="Pallen M.J."/>
        </authorList>
    </citation>
    <scope>NUCLEOTIDE SEQUENCE</scope>
    <source>
        <strain evidence="1">ChiHcec3-11533</strain>
    </source>
</reference>
<dbReference type="EMBL" id="DVMU01000035">
    <property type="protein sequence ID" value="HIU33221.1"/>
    <property type="molecule type" value="Genomic_DNA"/>
</dbReference>
<proteinExistence type="predicted"/>
<evidence type="ECO:0000313" key="1">
    <source>
        <dbReference type="EMBL" id="HIU33221.1"/>
    </source>
</evidence>
<dbReference type="Proteomes" id="UP000824072">
    <property type="component" value="Unassembled WGS sequence"/>
</dbReference>
<comment type="caution">
    <text evidence="1">The sequence shown here is derived from an EMBL/GenBank/DDBJ whole genome shotgun (WGS) entry which is preliminary data.</text>
</comment>
<accession>A0A9D1LBZ3</accession>
<gene>
    <name evidence="1" type="ORF">IAB02_01535</name>
</gene>
<dbReference type="AlphaFoldDB" id="A0A9D1LBZ3"/>
<reference evidence="1" key="1">
    <citation type="submission" date="2020-10" db="EMBL/GenBank/DDBJ databases">
        <authorList>
            <person name="Gilroy R."/>
        </authorList>
    </citation>
    <scope>NUCLEOTIDE SEQUENCE</scope>
    <source>
        <strain evidence="1">ChiHcec3-11533</strain>
    </source>
</reference>
<protein>
    <submittedName>
        <fullName evidence="1">Uncharacterized protein</fullName>
    </submittedName>
</protein>
<name>A0A9D1LBZ3_9FIRM</name>
<sequence>MKALKIALAVFLGALIAFAAFFWFSSSLKTEVQVVEVEAQTQQEAFDSARELLLAGLAPEVFQEEIPESSNGYTLTDVNLTLKNAGPFEAEWITWEIVPGEFDIALYSFTEPQGDLASGEETVINMKFLSRAGEDSRTVTLQYYVFGLKRTLNISC</sequence>
<organism evidence="1 2">
    <name type="scientific">Candidatus Pullichristensenella excrementigallinarum</name>
    <dbReference type="NCBI Taxonomy" id="2840907"/>
    <lineage>
        <taxon>Bacteria</taxon>
        <taxon>Bacillati</taxon>
        <taxon>Bacillota</taxon>
        <taxon>Clostridia</taxon>
        <taxon>Candidatus Pullichristensenella</taxon>
    </lineage>
</organism>